<evidence type="ECO:0000313" key="2">
    <source>
        <dbReference type="EMBL" id="KAK2193146.1"/>
    </source>
</evidence>
<accession>A0AAD9PEK7</accession>
<sequence length="275" mass="30794">MSLKESSVESTNLLRAYRFNQLEQSRLRTRLTTLNRDKIRTERLNGYDIRQVAATLDFIQSSTGSSPEGVPPGSAYRQMNSSTKTMYGDHVILQPGRMANQPRTQSARPDKRGSSGQGERRRVTVRAATAGVERARRPQSTAGRPSTGAFSSAWIPRDRDTSDSESESDLSTVYDSGSETSGATDDNKQTTHGGRAVAWANPAASQQPRAPPRRHDYLRKGGKATSAQQVAQSDQRRRDAKQKRLMEINEERRKAITQRLGKFWAHYPIPEWHSH</sequence>
<reference evidence="2" key="1">
    <citation type="journal article" date="2023" name="Mol. Biol. Evol.">
        <title>Third-Generation Sequencing Reveals the Adaptive Role of the Epigenome in Three Deep-Sea Polychaetes.</title>
        <authorList>
            <person name="Perez M."/>
            <person name="Aroh O."/>
            <person name="Sun Y."/>
            <person name="Lan Y."/>
            <person name="Juniper S.K."/>
            <person name="Young C.R."/>
            <person name="Angers B."/>
            <person name="Qian P.Y."/>
        </authorList>
    </citation>
    <scope>NUCLEOTIDE SEQUENCE</scope>
    <source>
        <strain evidence="2">R07B-5</strain>
    </source>
</reference>
<feature type="compositionally biased region" description="Polar residues" evidence="1">
    <location>
        <begin position="138"/>
        <end position="150"/>
    </location>
</feature>
<organism evidence="2 3">
    <name type="scientific">Ridgeia piscesae</name>
    <name type="common">Tubeworm</name>
    <dbReference type="NCBI Taxonomy" id="27915"/>
    <lineage>
        <taxon>Eukaryota</taxon>
        <taxon>Metazoa</taxon>
        <taxon>Spiralia</taxon>
        <taxon>Lophotrochozoa</taxon>
        <taxon>Annelida</taxon>
        <taxon>Polychaeta</taxon>
        <taxon>Sedentaria</taxon>
        <taxon>Canalipalpata</taxon>
        <taxon>Sabellida</taxon>
        <taxon>Siboglinidae</taxon>
        <taxon>Ridgeia</taxon>
    </lineage>
</organism>
<feature type="compositionally biased region" description="Basic and acidic residues" evidence="1">
    <location>
        <begin position="108"/>
        <end position="122"/>
    </location>
</feature>
<dbReference type="EMBL" id="JAODUO010000016">
    <property type="protein sequence ID" value="KAK2193146.1"/>
    <property type="molecule type" value="Genomic_DNA"/>
</dbReference>
<keyword evidence="3" id="KW-1185">Reference proteome</keyword>
<feature type="compositionally biased region" description="Polar residues" evidence="1">
    <location>
        <begin position="173"/>
        <end position="184"/>
    </location>
</feature>
<feature type="region of interest" description="Disordered" evidence="1">
    <location>
        <begin position="97"/>
        <end position="242"/>
    </location>
</feature>
<evidence type="ECO:0000256" key="1">
    <source>
        <dbReference type="SAM" id="MobiDB-lite"/>
    </source>
</evidence>
<proteinExistence type="predicted"/>
<dbReference type="AlphaFoldDB" id="A0AAD9PEK7"/>
<gene>
    <name evidence="2" type="ORF">NP493_14g01022</name>
</gene>
<protein>
    <submittedName>
        <fullName evidence="2">Uncharacterized protein</fullName>
    </submittedName>
</protein>
<evidence type="ECO:0000313" key="3">
    <source>
        <dbReference type="Proteomes" id="UP001209878"/>
    </source>
</evidence>
<comment type="caution">
    <text evidence="2">The sequence shown here is derived from an EMBL/GenBank/DDBJ whole genome shotgun (WGS) entry which is preliminary data.</text>
</comment>
<feature type="region of interest" description="Disordered" evidence="1">
    <location>
        <begin position="60"/>
        <end position="80"/>
    </location>
</feature>
<name>A0AAD9PEK7_RIDPI</name>
<dbReference type="Proteomes" id="UP001209878">
    <property type="component" value="Unassembled WGS sequence"/>
</dbReference>